<dbReference type="SUPFAM" id="SSF55455">
    <property type="entry name" value="SRF-like"/>
    <property type="match status" value="1"/>
</dbReference>
<keyword evidence="4" id="KW-0238">DNA-binding</keyword>
<dbReference type="InterPro" id="IPR050142">
    <property type="entry name" value="MADS-box/MEF2_TF"/>
</dbReference>
<evidence type="ECO:0000256" key="4">
    <source>
        <dbReference type="ARBA" id="ARBA00023125"/>
    </source>
</evidence>
<dbReference type="PROSITE" id="PS50066">
    <property type="entry name" value="MADS_BOX_2"/>
    <property type="match status" value="1"/>
</dbReference>
<dbReference type="Proteomes" id="UP000087171">
    <property type="component" value="Chromosome Ca2"/>
</dbReference>
<feature type="region of interest" description="Disordered" evidence="7">
    <location>
        <begin position="313"/>
        <end position="336"/>
    </location>
</feature>
<dbReference type="GO" id="GO:0045944">
    <property type="term" value="P:positive regulation of transcription by RNA polymerase II"/>
    <property type="evidence" value="ECO:0007669"/>
    <property type="project" value="InterPro"/>
</dbReference>
<dbReference type="KEGG" id="cam:101497019"/>
<name>A0A3Q7Y835_CICAR</name>
<evidence type="ECO:0000256" key="3">
    <source>
        <dbReference type="ARBA" id="ARBA00023054"/>
    </source>
</evidence>
<dbReference type="GeneID" id="101497019"/>
<dbReference type="FunFam" id="3.40.1810.10:FF:000014">
    <property type="entry name" value="MADS-box transcription factor 41"/>
    <property type="match status" value="1"/>
</dbReference>
<evidence type="ECO:0000259" key="8">
    <source>
        <dbReference type="PROSITE" id="PS50066"/>
    </source>
</evidence>
<dbReference type="InterPro" id="IPR002100">
    <property type="entry name" value="TF_MADSbox"/>
</dbReference>
<evidence type="ECO:0000313" key="9">
    <source>
        <dbReference type="Proteomes" id="UP000087171"/>
    </source>
</evidence>
<dbReference type="GO" id="GO:0080092">
    <property type="term" value="P:regulation of pollen tube growth"/>
    <property type="evidence" value="ECO:0007669"/>
    <property type="project" value="UniProtKB-ARBA"/>
</dbReference>
<dbReference type="SMART" id="SM00432">
    <property type="entry name" value="MADS"/>
    <property type="match status" value="1"/>
</dbReference>
<dbReference type="PaxDb" id="3827-XP_004490359.1"/>
<reference evidence="9" key="1">
    <citation type="journal article" date="2013" name="Nat. Biotechnol.">
        <title>Draft genome sequence of chickpea (Cicer arietinum) provides a resource for trait improvement.</title>
        <authorList>
            <person name="Varshney R.K."/>
            <person name="Song C."/>
            <person name="Saxena R.K."/>
            <person name="Azam S."/>
            <person name="Yu S."/>
            <person name="Sharpe A.G."/>
            <person name="Cannon S."/>
            <person name="Baek J."/>
            <person name="Rosen B.D."/>
            <person name="Tar'an B."/>
            <person name="Millan T."/>
            <person name="Zhang X."/>
            <person name="Ramsay L.D."/>
            <person name="Iwata A."/>
            <person name="Wang Y."/>
            <person name="Nelson W."/>
            <person name="Farmer A.D."/>
            <person name="Gaur P.M."/>
            <person name="Soderlund C."/>
            <person name="Penmetsa R.V."/>
            <person name="Xu C."/>
            <person name="Bharti A.K."/>
            <person name="He W."/>
            <person name="Winter P."/>
            <person name="Zhao S."/>
            <person name="Hane J.K."/>
            <person name="Carrasquilla-Garcia N."/>
            <person name="Condie J.A."/>
            <person name="Upadhyaya H.D."/>
            <person name="Luo M.C."/>
            <person name="Thudi M."/>
            <person name="Gowda C.L."/>
            <person name="Singh N.P."/>
            <person name="Lichtenzveig J."/>
            <person name="Gali K.K."/>
            <person name="Rubio J."/>
            <person name="Nadarajan N."/>
            <person name="Dolezel J."/>
            <person name="Bansal K.C."/>
            <person name="Xu X."/>
            <person name="Edwards D."/>
            <person name="Zhang G."/>
            <person name="Kahl G."/>
            <person name="Gil J."/>
            <person name="Singh K.B."/>
            <person name="Datta S.K."/>
            <person name="Jackson S.A."/>
            <person name="Wang J."/>
            <person name="Cook D.R."/>
        </authorList>
    </citation>
    <scope>NUCLEOTIDE SEQUENCE [LARGE SCALE GENOMIC DNA]</scope>
    <source>
        <strain evidence="9">cv. CDC Frontier</strain>
    </source>
</reference>
<dbReference type="GO" id="GO:0005634">
    <property type="term" value="C:nucleus"/>
    <property type="evidence" value="ECO:0007669"/>
    <property type="project" value="UniProtKB-SubCell"/>
</dbReference>
<keyword evidence="5" id="KW-0804">Transcription</keyword>
<dbReference type="AlphaFoldDB" id="A0A3Q7Y835"/>
<dbReference type="InterPro" id="IPR036879">
    <property type="entry name" value="TF_MADSbox_sf"/>
</dbReference>
<feature type="domain" description="MADS-box" evidence="8">
    <location>
        <begin position="1"/>
        <end position="61"/>
    </location>
</feature>
<feature type="compositionally biased region" description="Polar residues" evidence="7">
    <location>
        <begin position="327"/>
        <end position="336"/>
    </location>
</feature>
<dbReference type="InterPro" id="IPR033896">
    <property type="entry name" value="MEF2-like_N"/>
</dbReference>
<accession>A0A3Q7Y835</accession>
<evidence type="ECO:0000313" key="10">
    <source>
        <dbReference type="RefSeq" id="XP_027187592.1"/>
    </source>
</evidence>
<dbReference type="PROSITE" id="PS00350">
    <property type="entry name" value="MADS_BOX_1"/>
    <property type="match status" value="1"/>
</dbReference>
<dbReference type="GO" id="GO:0000977">
    <property type="term" value="F:RNA polymerase II transcription regulatory region sequence-specific DNA binding"/>
    <property type="evidence" value="ECO:0007669"/>
    <property type="project" value="InterPro"/>
</dbReference>
<keyword evidence="9" id="KW-1185">Reference proteome</keyword>
<protein>
    <submittedName>
        <fullName evidence="10">Agamous-like MADS-box protein AGL104</fullName>
    </submittedName>
</protein>
<dbReference type="PRINTS" id="PR00404">
    <property type="entry name" value="MADSDOMAIN"/>
</dbReference>
<keyword evidence="6" id="KW-0539">Nucleus</keyword>
<gene>
    <name evidence="10" type="primary">LOC101497019</name>
</gene>
<dbReference type="Gene3D" id="3.40.1810.10">
    <property type="entry name" value="Transcription factor, MADS-box"/>
    <property type="match status" value="1"/>
</dbReference>
<evidence type="ECO:0000256" key="7">
    <source>
        <dbReference type="SAM" id="MobiDB-lite"/>
    </source>
</evidence>
<dbReference type="Pfam" id="PF00319">
    <property type="entry name" value="SRF-TF"/>
    <property type="match status" value="1"/>
</dbReference>
<keyword evidence="3" id="KW-0175">Coiled coil</keyword>
<comment type="subcellular location">
    <subcellularLocation>
        <location evidence="1">Nucleus</location>
    </subcellularLocation>
</comment>
<sequence>MGRVKLEIKRIENTTNRQVTFSKRRNGLIKKAYELSVLCDIDIALIMFSPSNRLSHFSGKRRIEDVFTRYINLPDQERENAVSFPELPYRRNIQNKEFLLRTLQQLRSENDIALHMSNPGDINSEIEELQQEVSRLQQQLQIAEEQIRMYEPDPLKMTSMAELETSEKNVVETLARVMQRKEILLNNHLSTYDPTGIQGMPTSFENVGWLQDGSQNHSHIFDASAPMDPLRDLSSTVYGSFSQGTSSNVDPRGIGDCHVTNPNDGNLQAWPQGYTLYPPPHHHIQHDMVRTDHHIQDMMPHGQINMPITASQVEPPKNESAEYDQCKQPNHQLHAQ</sequence>
<evidence type="ECO:0000256" key="6">
    <source>
        <dbReference type="ARBA" id="ARBA00023242"/>
    </source>
</evidence>
<organism evidence="9 10">
    <name type="scientific">Cicer arietinum</name>
    <name type="common">Chickpea</name>
    <name type="synonym">Garbanzo</name>
    <dbReference type="NCBI Taxonomy" id="3827"/>
    <lineage>
        <taxon>Eukaryota</taxon>
        <taxon>Viridiplantae</taxon>
        <taxon>Streptophyta</taxon>
        <taxon>Embryophyta</taxon>
        <taxon>Tracheophyta</taxon>
        <taxon>Spermatophyta</taxon>
        <taxon>Magnoliopsida</taxon>
        <taxon>eudicotyledons</taxon>
        <taxon>Gunneridae</taxon>
        <taxon>Pentapetalae</taxon>
        <taxon>rosids</taxon>
        <taxon>fabids</taxon>
        <taxon>Fabales</taxon>
        <taxon>Fabaceae</taxon>
        <taxon>Papilionoideae</taxon>
        <taxon>50 kb inversion clade</taxon>
        <taxon>NPAAA clade</taxon>
        <taxon>Hologalegina</taxon>
        <taxon>IRL clade</taxon>
        <taxon>Cicereae</taxon>
        <taxon>Cicer</taxon>
    </lineage>
</organism>
<evidence type="ECO:0000256" key="5">
    <source>
        <dbReference type="ARBA" id="ARBA00023163"/>
    </source>
</evidence>
<dbReference type="PANTHER" id="PTHR48019">
    <property type="entry name" value="SERUM RESPONSE FACTOR HOMOLOG"/>
    <property type="match status" value="1"/>
</dbReference>
<keyword evidence="2" id="KW-0805">Transcription regulation</keyword>
<reference evidence="10" key="2">
    <citation type="submission" date="2025-08" db="UniProtKB">
        <authorList>
            <consortium name="RefSeq"/>
        </authorList>
    </citation>
    <scope>IDENTIFICATION</scope>
    <source>
        <tissue evidence="10">Etiolated seedlings</tissue>
    </source>
</reference>
<dbReference type="OrthoDB" id="1898716at2759"/>
<dbReference type="CDD" id="cd00265">
    <property type="entry name" value="MADS_MEF2_like"/>
    <property type="match status" value="1"/>
</dbReference>
<dbReference type="GO" id="GO:0010152">
    <property type="term" value="P:pollen maturation"/>
    <property type="evidence" value="ECO:0007669"/>
    <property type="project" value="UniProtKB-ARBA"/>
</dbReference>
<proteinExistence type="predicted"/>
<evidence type="ECO:0000256" key="2">
    <source>
        <dbReference type="ARBA" id="ARBA00023015"/>
    </source>
</evidence>
<dbReference type="RefSeq" id="XP_027187592.1">
    <property type="nucleotide sequence ID" value="XM_027331791.1"/>
</dbReference>
<dbReference type="GO" id="GO:0046983">
    <property type="term" value="F:protein dimerization activity"/>
    <property type="evidence" value="ECO:0007669"/>
    <property type="project" value="InterPro"/>
</dbReference>
<evidence type="ECO:0000256" key="1">
    <source>
        <dbReference type="ARBA" id="ARBA00004123"/>
    </source>
</evidence>